<evidence type="ECO:0000313" key="3">
    <source>
        <dbReference type="Proteomes" id="UP000322234"/>
    </source>
</evidence>
<feature type="compositionally biased region" description="Basic and acidic residues" evidence="1">
    <location>
        <begin position="82"/>
        <end position="96"/>
    </location>
</feature>
<comment type="caution">
    <text evidence="2">The sequence shown here is derived from an EMBL/GenBank/DDBJ whole genome shotgun (WGS) entry which is preliminary data.</text>
</comment>
<dbReference type="Proteomes" id="UP000322234">
    <property type="component" value="Unassembled WGS sequence"/>
</dbReference>
<reference evidence="2" key="1">
    <citation type="submission" date="2019-10" db="EMBL/GenBank/DDBJ databases">
        <title>The sequence and de novo assembly of the wild yak genome.</title>
        <authorList>
            <person name="Liu Y."/>
        </authorList>
    </citation>
    <scope>NUCLEOTIDE SEQUENCE [LARGE SCALE GENOMIC DNA]</scope>
    <source>
        <strain evidence="2">WY2019</strain>
    </source>
</reference>
<proteinExistence type="predicted"/>
<accession>A0A6B0R337</accession>
<name>A0A6B0R337_9CETA</name>
<sequence length="202" mass="22779">MPLLTLRLPGGSDAPLPFHAVCCEAQKRQGSTKQCGMTHILSPVSVHMGKLQPGDRGPASPEVREPRSRQLRYPESSSSVNESREKQQKNGGEERETNAKQILRFLESVSIYHPHRPLMIIIGRFVFSPSVYIKKLKVERKEAISEQMSDHPFSHTPSIGLQRSWEPPPTFYGRTRADPRSLHTRLRKTPERPHGTHGAPVP</sequence>
<evidence type="ECO:0000313" key="2">
    <source>
        <dbReference type="EMBL" id="MXQ83357.1"/>
    </source>
</evidence>
<gene>
    <name evidence="2" type="ORF">E5288_WYG001361</name>
</gene>
<feature type="region of interest" description="Disordered" evidence="1">
    <location>
        <begin position="47"/>
        <end position="96"/>
    </location>
</feature>
<protein>
    <submittedName>
        <fullName evidence="2">Uncharacterized protein</fullName>
    </submittedName>
</protein>
<dbReference type="EMBL" id="VBQZ03000016">
    <property type="protein sequence ID" value="MXQ83357.1"/>
    <property type="molecule type" value="Genomic_DNA"/>
</dbReference>
<keyword evidence="3" id="KW-1185">Reference proteome</keyword>
<evidence type="ECO:0000256" key="1">
    <source>
        <dbReference type="SAM" id="MobiDB-lite"/>
    </source>
</evidence>
<dbReference type="AlphaFoldDB" id="A0A6B0R337"/>
<organism evidence="2 3">
    <name type="scientific">Bos mutus</name>
    <name type="common">wild yak</name>
    <dbReference type="NCBI Taxonomy" id="72004"/>
    <lineage>
        <taxon>Eukaryota</taxon>
        <taxon>Metazoa</taxon>
        <taxon>Chordata</taxon>
        <taxon>Craniata</taxon>
        <taxon>Vertebrata</taxon>
        <taxon>Euteleostomi</taxon>
        <taxon>Mammalia</taxon>
        <taxon>Eutheria</taxon>
        <taxon>Laurasiatheria</taxon>
        <taxon>Artiodactyla</taxon>
        <taxon>Ruminantia</taxon>
        <taxon>Pecora</taxon>
        <taxon>Bovidae</taxon>
        <taxon>Bovinae</taxon>
        <taxon>Bos</taxon>
    </lineage>
</organism>
<feature type="region of interest" description="Disordered" evidence="1">
    <location>
        <begin position="147"/>
        <end position="202"/>
    </location>
</feature>